<comment type="subunit">
    <text evidence="5">Homodimer.</text>
</comment>
<proteinExistence type="inferred from homology"/>
<dbReference type="EMBL" id="OU503057">
    <property type="protein sequence ID" value="CAI9785769.1"/>
    <property type="molecule type" value="Genomic_DNA"/>
</dbReference>
<evidence type="ECO:0000256" key="4">
    <source>
        <dbReference type="ARBA" id="ARBA00023136"/>
    </source>
</evidence>
<keyword evidence="5" id="KW-0406">Ion transport</keyword>
<dbReference type="GO" id="GO:0005769">
    <property type="term" value="C:early endosome"/>
    <property type="evidence" value="ECO:0007669"/>
    <property type="project" value="UniProtKB-SubCell"/>
</dbReference>
<accession>A0AAD2ECQ2</accession>
<evidence type="ECO:0000256" key="3">
    <source>
        <dbReference type="ARBA" id="ARBA00022989"/>
    </source>
</evidence>
<comment type="caution">
    <text evidence="5">Lacks conserved residue(s) required for the propagation of feature annotation.</text>
</comment>
<dbReference type="PANTHER" id="PTHR12570:SF19">
    <property type="entry name" value="MAGNESIUM TRANSPORTER-RELATED"/>
    <property type="match status" value="1"/>
</dbReference>
<gene>
    <name evidence="6" type="ORF">FPE_LOCUS33199</name>
</gene>
<dbReference type="InterPro" id="IPR008521">
    <property type="entry name" value="Mg_trans_NIPA"/>
</dbReference>
<dbReference type="GO" id="GO:0015095">
    <property type="term" value="F:magnesium ion transmembrane transporter activity"/>
    <property type="evidence" value="ECO:0007669"/>
    <property type="project" value="UniProtKB-UniRule"/>
</dbReference>
<keyword evidence="4 5" id="KW-0472">Membrane</keyword>
<dbReference type="AlphaFoldDB" id="A0AAD2ECQ2"/>
<feature type="transmembrane region" description="Helical" evidence="5">
    <location>
        <begin position="113"/>
        <end position="130"/>
    </location>
</feature>
<sequence>MLKEKLHWPWILGCVMSVVGSIISVIHALHSSVQEIWTMATQPAFLLYVGSVIILVIILVFYFAPQCGHSNVLVFAGICSLMGSLTVMSVKALGTSLKLTIEGYNQLIYPKTWFFLFDVAICVITQMNYLNKE</sequence>
<evidence type="ECO:0000313" key="7">
    <source>
        <dbReference type="Proteomes" id="UP000834106"/>
    </source>
</evidence>
<comment type="subcellular location">
    <subcellularLocation>
        <location evidence="5">Cell membrane</location>
        <topology evidence="5">Multi-pass membrane protein</topology>
    </subcellularLocation>
    <subcellularLocation>
        <location evidence="5">Early endosome</location>
    </subcellularLocation>
    <subcellularLocation>
        <location evidence="1">Membrane</location>
        <topology evidence="1">Multi-pass membrane protein</topology>
    </subcellularLocation>
</comment>
<protein>
    <recommendedName>
        <fullName evidence="5">Probable magnesium transporter</fullName>
    </recommendedName>
</protein>
<keyword evidence="3 5" id="KW-1133">Transmembrane helix</keyword>
<feature type="transmembrane region" description="Helical" evidence="5">
    <location>
        <begin position="45"/>
        <end position="65"/>
    </location>
</feature>
<dbReference type="GO" id="GO:0005886">
    <property type="term" value="C:plasma membrane"/>
    <property type="evidence" value="ECO:0007669"/>
    <property type="project" value="UniProtKB-SubCell"/>
</dbReference>
<keyword evidence="7" id="KW-1185">Reference proteome</keyword>
<keyword evidence="5" id="KW-1003">Cell membrane</keyword>
<comment type="function">
    <text evidence="5">Acts as a Mg(2+) transporter. Can also transport other divalent cations such as Fe(2+), Sr(2+), Ba(2+), Mn(2+) and Co(2+) but to a much less extent than Mg(2+).</text>
</comment>
<organism evidence="6 7">
    <name type="scientific">Fraxinus pennsylvanica</name>
    <dbReference type="NCBI Taxonomy" id="56036"/>
    <lineage>
        <taxon>Eukaryota</taxon>
        <taxon>Viridiplantae</taxon>
        <taxon>Streptophyta</taxon>
        <taxon>Embryophyta</taxon>
        <taxon>Tracheophyta</taxon>
        <taxon>Spermatophyta</taxon>
        <taxon>Magnoliopsida</taxon>
        <taxon>eudicotyledons</taxon>
        <taxon>Gunneridae</taxon>
        <taxon>Pentapetalae</taxon>
        <taxon>asterids</taxon>
        <taxon>lamiids</taxon>
        <taxon>Lamiales</taxon>
        <taxon>Oleaceae</taxon>
        <taxon>Oleeae</taxon>
        <taxon>Fraxinus</taxon>
    </lineage>
</organism>
<keyword evidence="5" id="KW-0460">Magnesium</keyword>
<evidence type="ECO:0000256" key="5">
    <source>
        <dbReference type="RuleBase" id="RU363078"/>
    </source>
</evidence>
<keyword evidence="5" id="KW-0967">Endosome</keyword>
<feature type="transmembrane region" description="Helical" evidence="5">
    <location>
        <begin position="7"/>
        <end position="30"/>
    </location>
</feature>
<reference evidence="6" key="1">
    <citation type="submission" date="2023-05" db="EMBL/GenBank/DDBJ databases">
        <authorList>
            <person name="Huff M."/>
        </authorList>
    </citation>
    <scope>NUCLEOTIDE SEQUENCE</scope>
</reference>
<evidence type="ECO:0000313" key="6">
    <source>
        <dbReference type="EMBL" id="CAI9785769.1"/>
    </source>
</evidence>
<evidence type="ECO:0000256" key="2">
    <source>
        <dbReference type="ARBA" id="ARBA00022692"/>
    </source>
</evidence>
<comment type="similarity">
    <text evidence="5">Belongs to the NIPA (TC 2.A.7) family.</text>
</comment>
<keyword evidence="5" id="KW-0813">Transport</keyword>
<dbReference type="PANTHER" id="PTHR12570">
    <property type="match status" value="1"/>
</dbReference>
<dbReference type="Pfam" id="PF05653">
    <property type="entry name" value="Mg_trans_NIPA"/>
    <property type="match status" value="1"/>
</dbReference>
<evidence type="ECO:0000256" key="1">
    <source>
        <dbReference type="ARBA" id="ARBA00004141"/>
    </source>
</evidence>
<keyword evidence="2 5" id="KW-0812">Transmembrane</keyword>
<dbReference type="Proteomes" id="UP000834106">
    <property type="component" value="Chromosome 22"/>
</dbReference>
<name>A0AAD2ECQ2_9LAMI</name>
<feature type="transmembrane region" description="Helical" evidence="5">
    <location>
        <begin position="72"/>
        <end position="93"/>
    </location>
</feature>